<proteinExistence type="predicted"/>
<evidence type="ECO:0000313" key="3">
    <source>
        <dbReference type="EMBL" id="MDR7083772.1"/>
    </source>
</evidence>
<name>A0ABU1UF08_9MICC</name>
<keyword evidence="2" id="KW-0812">Transmembrane</keyword>
<organism evidence="3 4">
    <name type="scientific">Arthrobacter ginsengisoli</name>
    <dbReference type="NCBI Taxonomy" id="1356565"/>
    <lineage>
        <taxon>Bacteria</taxon>
        <taxon>Bacillati</taxon>
        <taxon>Actinomycetota</taxon>
        <taxon>Actinomycetes</taxon>
        <taxon>Micrococcales</taxon>
        <taxon>Micrococcaceae</taxon>
        <taxon>Arthrobacter</taxon>
    </lineage>
</organism>
<evidence type="ECO:0000256" key="1">
    <source>
        <dbReference type="SAM" id="MobiDB-lite"/>
    </source>
</evidence>
<dbReference type="Pfam" id="PF03929">
    <property type="entry name" value="PepSY_TM"/>
    <property type="match status" value="1"/>
</dbReference>
<keyword evidence="2" id="KW-1133">Transmembrane helix</keyword>
<feature type="region of interest" description="Disordered" evidence="1">
    <location>
        <begin position="1"/>
        <end position="24"/>
    </location>
</feature>
<comment type="caution">
    <text evidence="3">The sequence shown here is derived from an EMBL/GenBank/DDBJ whole genome shotgun (WGS) entry which is preliminary data.</text>
</comment>
<accession>A0ABU1UF08</accession>
<feature type="transmembrane region" description="Helical" evidence="2">
    <location>
        <begin position="391"/>
        <end position="411"/>
    </location>
</feature>
<feature type="transmembrane region" description="Helical" evidence="2">
    <location>
        <begin position="38"/>
        <end position="63"/>
    </location>
</feature>
<gene>
    <name evidence="3" type="ORF">J2X01_003072</name>
</gene>
<dbReference type="Proteomes" id="UP001252243">
    <property type="component" value="Unassembled WGS sequence"/>
</dbReference>
<dbReference type="PANTHER" id="PTHR34219">
    <property type="entry name" value="IRON-REGULATED INNER MEMBRANE PROTEIN-RELATED"/>
    <property type="match status" value="1"/>
</dbReference>
<dbReference type="PANTHER" id="PTHR34219:SF1">
    <property type="entry name" value="PEPSY DOMAIN-CONTAINING PROTEIN"/>
    <property type="match status" value="1"/>
</dbReference>
<feature type="transmembrane region" description="Helical" evidence="2">
    <location>
        <begin position="222"/>
        <end position="246"/>
    </location>
</feature>
<dbReference type="RefSeq" id="WP_310059093.1">
    <property type="nucleotide sequence ID" value="NZ_JAVDVQ010000014.1"/>
</dbReference>
<dbReference type="InterPro" id="IPR005625">
    <property type="entry name" value="PepSY-ass_TM"/>
</dbReference>
<protein>
    <submittedName>
        <fullName evidence="3">Iron-regulated membrane protein</fullName>
    </submittedName>
</protein>
<feature type="transmembrane region" description="Helical" evidence="2">
    <location>
        <begin position="432"/>
        <end position="451"/>
    </location>
</feature>
<feature type="transmembrane region" description="Helical" evidence="2">
    <location>
        <begin position="175"/>
        <end position="196"/>
    </location>
</feature>
<feature type="region of interest" description="Disordered" evidence="1">
    <location>
        <begin position="272"/>
        <end position="291"/>
    </location>
</feature>
<sequence>MTLLTKPPAGASPTPSQPDPDTQPAADRGWFRAFLLRIHFYAGILAGPFLLVAAVSGGLYAMAPQLEQAMYSKELQVPAVTEPLPLSTQVKAAMDHADGDALVTVRPAPGPEDTTRVLFADASLGESQYRTLFVDPGTAEIRGDLPTYGSSGALPVRTWISNLHRSLNLGEPGRVYSELAASWLWVIALGGLLLWIERIRRKRTTKNTAPKPRPATGRARTVWLHGTTGTILLAAFLFLSATGLTWSENAGANVSTLRTALDWTTPTLKTSLTGPSSAAAGDHSGHGSTAASAELPAFDPVMFDTVTRIARADIISAPMIDIKPPAKPGTAWSVTETGREWPASASAVAVDPATGQITSRLDFDDFNPAAKLTRWGIAAHMGLLFGLPNQLALLGIAAGLAAMVGWGYVMWWKRRPSRGSARAFGRPAPRGAFLRGHWAGVLTAITVMVAVGLFLPLLGYSLLAFIALDTLVAEVKRRQRRHPLDTTAPGK</sequence>
<evidence type="ECO:0000313" key="4">
    <source>
        <dbReference type="Proteomes" id="UP001252243"/>
    </source>
</evidence>
<evidence type="ECO:0000256" key="2">
    <source>
        <dbReference type="SAM" id="Phobius"/>
    </source>
</evidence>
<dbReference type="EMBL" id="JAVDVQ010000014">
    <property type="protein sequence ID" value="MDR7083772.1"/>
    <property type="molecule type" value="Genomic_DNA"/>
</dbReference>
<keyword evidence="2" id="KW-0472">Membrane</keyword>
<keyword evidence="4" id="KW-1185">Reference proteome</keyword>
<reference evidence="3 4" key="1">
    <citation type="submission" date="2023-07" db="EMBL/GenBank/DDBJ databases">
        <title>Sorghum-associated microbial communities from plants grown in Nebraska, USA.</title>
        <authorList>
            <person name="Schachtman D."/>
        </authorList>
    </citation>
    <scope>NUCLEOTIDE SEQUENCE [LARGE SCALE GENOMIC DNA]</scope>
    <source>
        <strain evidence="3 4">BE167</strain>
    </source>
</reference>
<feature type="compositionally biased region" description="Low complexity" evidence="1">
    <location>
        <begin position="11"/>
        <end position="24"/>
    </location>
</feature>